<name>A0A231GSU1_9NOCA</name>
<proteinExistence type="predicted"/>
<dbReference type="RefSeq" id="WP_039781979.1">
    <property type="nucleotide sequence ID" value="NZ_JAAXOR010000007.1"/>
</dbReference>
<sequence>MDYARLGLEYVNALKWPFVACYLATLFRAPMKQVIERLRPKSVSYPGGKAEFYEERLEALSAPRPAHQDADANLAVNAQLETEAAVTPGAGVNIEITPARGVGSAPMPTVTVTASTEKSKRLLAAAAQLLREPTRSPQNTIAWAQKVLREQMRAEFGIRSWTDRQLLNAQQLAQAGVDSTLAAQTAEIYALGDGMSRDFQDDVPQSMAENYVEAVAAALTKLAADVDPGYVQHMSPN</sequence>
<evidence type="ECO:0000313" key="2">
    <source>
        <dbReference type="Proteomes" id="UP000215506"/>
    </source>
</evidence>
<evidence type="ECO:0000313" key="1">
    <source>
        <dbReference type="EMBL" id="OXR39686.1"/>
    </source>
</evidence>
<dbReference type="AlphaFoldDB" id="A0A231GSU1"/>
<dbReference type="EMBL" id="NGAF01000086">
    <property type="protein sequence ID" value="OXR39686.1"/>
    <property type="molecule type" value="Genomic_DNA"/>
</dbReference>
<keyword evidence="2" id="KW-1185">Reference proteome</keyword>
<dbReference type="Proteomes" id="UP000215506">
    <property type="component" value="Unassembled WGS sequence"/>
</dbReference>
<protein>
    <submittedName>
        <fullName evidence="1">Uncharacterized protein</fullName>
    </submittedName>
</protein>
<accession>A0A231GSU1</accession>
<comment type="caution">
    <text evidence="1">The sequence shown here is derived from an EMBL/GenBank/DDBJ whole genome shotgun (WGS) entry which is preliminary data.</text>
</comment>
<reference evidence="1 2" key="1">
    <citation type="submission" date="2017-07" db="EMBL/GenBank/DDBJ databases">
        <title>First draft Genome Sequence of Nocardia cerradoensis isolated from human infection.</title>
        <authorList>
            <person name="Carrasco G."/>
        </authorList>
    </citation>
    <scope>NUCLEOTIDE SEQUENCE [LARGE SCALE GENOMIC DNA]</scope>
    <source>
        <strain evidence="1 2">CNM20130759</strain>
    </source>
</reference>
<gene>
    <name evidence="1" type="ORF">B7C42_08244</name>
</gene>
<organism evidence="1 2">
    <name type="scientific">Nocardia cerradoensis</name>
    <dbReference type="NCBI Taxonomy" id="85688"/>
    <lineage>
        <taxon>Bacteria</taxon>
        <taxon>Bacillati</taxon>
        <taxon>Actinomycetota</taxon>
        <taxon>Actinomycetes</taxon>
        <taxon>Mycobacteriales</taxon>
        <taxon>Nocardiaceae</taxon>
        <taxon>Nocardia</taxon>
    </lineage>
</organism>